<organism evidence="1 2">
    <name type="scientific">Methylocella tundrae</name>
    <dbReference type="NCBI Taxonomy" id="227605"/>
    <lineage>
        <taxon>Bacteria</taxon>
        <taxon>Pseudomonadati</taxon>
        <taxon>Pseudomonadota</taxon>
        <taxon>Alphaproteobacteria</taxon>
        <taxon>Hyphomicrobiales</taxon>
        <taxon>Beijerinckiaceae</taxon>
        <taxon>Methylocella</taxon>
    </lineage>
</organism>
<reference evidence="1 2" key="1">
    <citation type="submission" date="2019-03" db="EMBL/GenBank/DDBJ databases">
        <authorList>
            <person name="Kox A.R. M."/>
        </authorList>
    </citation>
    <scope>NUCLEOTIDE SEQUENCE [LARGE SCALE GENOMIC DNA]</scope>
    <source>
        <strain evidence="1">MTUNDRAET4 annotated genome</strain>
    </source>
</reference>
<proteinExistence type="predicted"/>
<dbReference type="RefSeq" id="WP_134487577.1">
    <property type="nucleotide sequence ID" value="NZ_CP139089.1"/>
</dbReference>
<name>A0A4U8YVS1_METTU</name>
<accession>A0A4U8YVS1</accession>
<protein>
    <submittedName>
        <fullName evidence="1">Uncharacterized protein</fullName>
    </submittedName>
</protein>
<dbReference type="EMBL" id="LR536450">
    <property type="protein sequence ID" value="VFU07920.1"/>
    <property type="molecule type" value="Genomic_DNA"/>
</dbReference>
<dbReference type="KEGG" id="mtun:MTUNDRAET4_1027"/>
<dbReference type="Proteomes" id="UP000294360">
    <property type="component" value="Chromosome"/>
</dbReference>
<sequence length="61" mass="6591">MCRCAERRAAIGRVVSSLANGEVEKARIAEAARFVTNTMVEDARALVSGARLAAARMSLRR</sequence>
<evidence type="ECO:0000313" key="1">
    <source>
        <dbReference type="EMBL" id="VFU07920.1"/>
    </source>
</evidence>
<evidence type="ECO:0000313" key="2">
    <source>
        <dbReference type="Proteomes" id="UP000294360"/>
    </source>
</evidence>
<gene>
    <name evidence="1" type="ORF">MTUNDRAET4_1027</name>
</gene>
<dbReference type="AlphaFoldDB" id="A0A4U8YVS1"/>